<dbReference type="AlphaFoldDB" id="E0SSX7"/>
<keyword evidence="1" id="KW-1133">Transmembrane helix</keyword>
<dbReference type="STRING" id="583356.Igag_0697"/>
<dbReference type="HOGENOM" id="CLU_1269908_0_0_2"/>
<feature type="transmembrane region" description="Helical" evidence="1">
    <location>
        <begin position="192"/>
        <end position="212"/>
    </location>
</feature>
<feature type="transmembrane region" description="Helical" evidence="1">
    <location>
        <begin position="133"/>
        <end position="155"/>
    </location>
</feature>
<evidence type="ECO:0000256" key="1">
    <source>
        <dbReference type="SAM" id="Phobius"/>
    </source>
</evidence>
<dbReference type="EMBL" id="CP002098">
    <property type="protein sequence ID" value="ADM27527.1"/>
    <property type="molecule type" value="Genomic_DNA"/>
</dbReference>
<keyword evidence="3" id="KW-1185">Reference proteome</keyword>
<keyword evidence="1" id="KW-0812">Transmembrane</keyword>
<keyword evidence="1" id="KW-0472">Membrane</keyword>
<feature type="transmembrane region" description="Helical" evidence="1">
    <location>
        <begin position="28"/>
        <end position="48"/>
    </location>
</feature>
<reference evidence="2 3" key="1">
    <citation type="journal article" date="2010" name="Stand. Genomic Sci.">
        <title>Complete genome sequence of Ignisphaera aggregans type strain (AQ1.S1).</title>
        <authorList>
            <person name="Goker M."/>
            <person name="Held B."/>
            <person name="Lapidus A."/>
            <person name="Nolan M."/>
            <person name="Spring S."/>
            <person name="Yasawong M."/>
            <person name="Lucas S."/>
            <person name="Glavina Del Rio T."/>
            <person name="Tice H."/>
            <person name="Cheng J.F."/>
            <person name="Goodwin L."/>
            <person name="Tapia R."/>
            <person name="Pitluck S."/>
            <person name="Liolios K."/>
            <person name="Ivanova N."/>
            <person name="Mavromatis K."/>
            <person name="Mikhailova N."/>
            <person name="Pati A."/>
            <person name="Chen A."/>
            <person name="Palaniappan K."/>
            <person name="Brambilla E."/>
            <person name="Land M."/>
            <person name="Hauser L."/>
            <person name="Chang Y.J."/>
            <person name="Jeffries C.D."/>
            <person name="Brettin T."/>
            <person name="Detter J.C."/>
            <person name="Han C."/>
            <person name="Rohde M."/>
            <person name="Sikorski J."/>
            <person name="Woyke T."/>
            <person name="Bristow J."/>
            <person name="Eisen J.A."/>
            <person name="Markowitz V."/>
            <person name="Hugenholtz P."/>
            <person name="Kyrpides N.C."/>
            <person name="Klenk H.P."/>
        </authorList>
    </citation>
    <scope>NUCLEOTIDE SEQUENCE [LARGE SCALE GENOMIC DNA]</scope>
    <source>
        <strain evidence="3">DSM 17230 / JCM 13409 / AQ1.S1</strain>
    </source>
</reference>
<dbReference type="BioCyc" id="IAGG583356:GHAH-693-MONOMER"/>
<sequence>MMSGGVEGVDARIHKPSIYGGKPLSSRAFGIAALILWILYMFLLIVALSTDVRVLGDCDNAINSAISVLEQANSIAKSIFMRIPDIDEIIRALRMVQIGNYLYIAIEILSIIIIPSTLYYIAIDRPSGFKTSVVSIFTLQILGGAIAWLLSTYGLESLGKYLSMLPQPIYNMLTKYIGRLSLIQQAIESTEWFIAISITIAVILITISYLTYREMKK</sequence>
<evidence type="ECO:0000313" key="3">
    <source>
        <dbReference type="Proteomes" id="UP000001304"/>
    </source>
</evidence>
<organism evidence="2 3">
    <name type="scientific">Ignisphaera aggregans (strain DSM 17230 / JCM 13409 / AQ1.S1)</name>
    <dbReference type="NCBI Taxonomy" id="583356"/>
    <lineage>
        <taxon>Archaea</taxon>
        <taxon>Thermoproteota</taxon>
        <taxon>Thermoprotei</taxon>
        <taxon>Desulfurococcales</taxon>
        <taxon>Desulfurococcaceae</taxon>
        <taxon>Ignisphaera</taxon>
    </lineage>
</organism>
<name>E0SSX7_IGNAA</name>
<proteinExistence type="predicted"/>
<evidence type="ECO:0000313" key="2">
    <source>
        <dbReference type="EMBL" id="ADM27527.1"/>
    </source>
</evidence>
<feature type="transmembrane region" description="Helical" evidence="1">
    <location>
        <begin position="101"/>
        <end position="121"/>
    </location>
</feature>
<protein>
    <submittedName>
        <fullName evidence="2">Uncharacterized protein</fullName>
    </submittedName>
</protein>
<gene>
    <name evidence="2" type="ordered locus">Igag_0697</name>
</gene>
<accession>E0SSX7</accession>
<dbReference type="KEGG" id="iag:Igag_0697"/>
<dbReference type="Proteomes" id="UP000001304">
    <property type="component" value="Chromosome"/>
</dbReference>